<accession>A0AAI9EFW9</accession>
<protein>
    <submittedName>
        <fullName evidence="1">Uncharacterized protein</fullName>
    </submittedName>
</protein>
<dbReference type="Proteomes" id="UP001296104">
    <property type="component" value="Unassembled WGS sequence"/>
</dbReference>
<name>A0AAI9EFW9_9PEZI</name>
<organism evidence="1 2">
    <name type="scientific">Lecanosticta acicola</name>
    <dbReference type="NCBI Taxonomy" id="111012"/>
    <lineage>
        <taxon>Eukaryota</taxon>
        <taxon>Fungi</taxon>
        <taxon>Dikarya</taxon>
        <taxon>Ascomycota</taxon>
        <taxon>Pezizomycotina</taxon>
        <taxon>Dothideomycetes</taxon>
        <taxon>Dothideomycetidae</taxon>
        <taxon>Mycosphaerellales</taxon>
        <taxon>Mycosphaerellaceae</taxon>
        <taxon>Lecanosticta</taxon>
    </lineage>
</organism>
<evidence type="ECO:0000313" key="2">
    <source>
        <dbReference type="Proteomes" id="UP001296104"/>
    </source>
</evidence>
<keyword evidence="2" id="KW-1185">Reference proteome</keyword>
<reference evidence="1" key="1">
    <citation type="submission" date="2023-11" db="EMBL/GenBank/DDBJ databases">
        <authorList>
            <person name="Alioto T."/>
            <person name="Alioto T."/>
            <person name="Gomez Garrido J."/>
        </authorList>
    </citation>
    <scope>NUCLEOTIDE SEQUENCE</scope>
</reference>
<proteinExistence type="predicted"/>
<dbReference type="EMBL" id="CAVMBE010000137">
    <property type="protein sequence ID" value="CAK4034794.1"/>
    <property type="molecule type" value="Genomic_DNA"/>
</dbReference>
<evidence type="ECO:0000313" key="1">
    <source>
        <dbReference type="EMBL" id="CAK4034794.1"/>
    </source>
</evidence>
<dbReference type="AlphaFoldDB" id="A0AAI9EFW9"/>
<comment type="caution">
    <text evidence="1">The sequence shown here is derived from an EMBL/GenBank/DDBJ whole genome shotgun (WGS) entry which is preliminary data.</text>
</comment>
<sequence length="154" mass="17025">MAQQSIPTPMPAKCHILTIPAELRLCIYDALLNDLVADLTAQSQLSSPEQQQAQAVYPVRAAKLPALSIQIPALFSTCRLLFSEGIAAYHDKLTGLKNDLEAELKLVSARLLHLIRHYKAGMTTGAEYKGLILRNKEISRLMEAVTTWIEKLDG</sequence>
<gene>
    <name evidence="1" type="ORF">LECACI_7A009952</name>
</gene>